<dbReference type="AlphaFoldDB" id="A0A835Z5V6"/>
<feature type="compositionally biased region" description="Polar residues" evidence="1">
    <location>
        <begin position="320"/>
        <end position="338"/>
    </location>
</feature>
<feature type="region of interest" description="Disordered" evidence="1">
    <location>
        <begin position="317"/>
        <end position="338"/>
    </location>
</feature>
<reference evidence="2" key="1">
    <citation type="submission" date="2021-02" db="EMBL/GenBank/DDBJ databases">
        <title>First Annotated Genome of the Yellow-green Alga Tribonema minus.</title>
        <authorList>
            <person name="Mahan K.M."/>
        </authorList>
    </citation>
    <scope>NUCLEOTIDE SEQUENCE</scope>
    <source>
        <strain evidence="2">UTEX B ZZ1240</strain>
    </source>
</reference>
<name>A0A835Z5V6_9STRA</name>
<accession>A0A835Z5V6</accession>
<sequence length="602" mass="67970">MRLEDRLQLLRTNEAQRQAFFLAVAARNKLAASKSASSTVALDPIRQQIQCQVMPTLEEERARMAAQLRGTVEGNKAAAKLMSKQARHLMLAANANKLHNMEAHTRARRMELEQTCATNLAAKRRRYELRVLARKERCERLERAINWLAMVAAIKPMFYVALAVDRAHRRRVALKAAALIQRTLQVHIRILFRHRVRRAFGPRGKIFAAQARAHRLARNTHATDVIAALLRSVSKQQGHTGGWMRMARACVKVSAFRRRIIRLQRWWRRHMVQLHAVVVLTLRHWDDVLIAERCSTLLESHPPDSALVTTLVTPSVTPLRSGTRSNGTPSGLWATSSDQPLAGHQVKNQSQAQGGHDRLSAMEWGTWNNTVNNTVSGGGRRHAPNRCGTWQHMAAPLSHKATAMFVTTAALKAPAINMSNTPTTLATSPRGFAVMEAPMEVRERVLRAFLKARRVMHARAMEEYLAAAGIHARLQEKRRTLRKKSVHSLTDVVRRAKHTVAVQPTPATLTQPARLHSPRFVRPVYRMFLSHSELLAVVGAARRYMWLLSEFWDPRQPTRDASGNEIQMTTPERVGWDGYCSHLQAEKAKDAHEQSLADTIYS</sequence>
<keyword evidence="3" id="KW-1185">Reference proteome</keyword>
<protein>
    <submittedName>
        <fullName evidence="2">Uncharacterized protein</fullName>
    </submittedName>
</protein>
<gene>
    <name evidence="2" type="ORF">JKP88DRAFT_254882</name>
</gene>
<organism evidence="2 3">
    <name type="scientific">Tribonema minus</name>
    <dbReference type="NCBI Taxonomy" id="303371"/>
    <lineage>
        <taxon>Eukaryota</taxon>
        <taxon>Sar</taxon>
        <taxon>Stramenopiles</taxon>
        <taxon>Ochrophyta</taxon>
        <taxon>PX clade</taxon>
        <taxon>Xanthophyceae</taxon>
        <taxon>Tribonematales</taxon>
        <taxon>Tribonemataceae</taxon>
        <taxon>Tribonema</taxon>
    </lineage>
</organism>
<dbReference type="EMBL" id="JAFCMP010000126">
    <property type="protein sequence ID" value="KAG5185585.1"/>
    <property type="molecule type" value="Genomic_DNA"/>
</dbReference>
<proteinExistence type="predicted"/>
<comment type="caution">
    <text evidence="2">The sequence shown here is derived from an EMBL/GenBank/DDBJ whole genome shotgun (WGS) entry which is preliminary data.</text>
</comment>
<evidence type="ECO:0000313" key="2">
    <source>
        <dbReference type="EMBL" id="KAG5185585.1"/>
    </source>
</evidence>
<dbReference type="Proteomes" id="UP000664859">
    <property type="component" value="Unassembled WGS sequence"/>
</dbReference>
<evidence type="ECO:0000256" key="1">
    <source>
        <dbReference type="SAM" id="MobiDB-lite"/>
    </source>
</evidence>
<evidence type="ECO:0000313" key="3">
    <source>
        <dbReference type="Proteomes" id="UP000664859"/>
    </source>
</evidence>